<name>A0ABY2CYL4_GULMO</name>
<evidence type="ECO:0000313" key="2">
    <source>
        <dbReference type="Proteomes" id="UP000294801"/>
    </source>
</evidence>
<accession>A0ABY2CYL4</accession>
<proteinExistence type="predicted"/>
<gene>
    <name evidence="1" type="ORF">EV669_103287</name>
</gene>
<keyword evidence="2" id="KW-1185">Reference proteome</keyword>
<protein>
    <submittedName>
        <fullName evidence="1">Uncharacterized protein</fullName>
    </submittedName>
</protein>
<dbReference type="Proteomes" id="UP000294801">
    <property type="component" value="Unassembled WGS sequence"/>
</dbReference>
<evidence type="ECO:0000313" key="1">
    <source>
        <dbReference type="EMBL" id="TCW32371.1"/>
    </source>
</evidence>
<reference evidence="1 2" key="1">
    <citation type="submission" date="2019-03" db="EMBL/GenBank/DDBJ databases">
        <title>Genomic Encyclopedia of Type Strains, Phase IV (KMG-IV): sequencing the most valuable type-strain genomes for metagenomic binning, comparative biology and taxonomic classification.</title>
        <authorList>
            <person name="Goeker M."/>
        </authorList>
    </citation>
    <scope>NUCLEOTIDE SEQUENCE [LARGE SCALE GENOMIC DNA]</scope>
    <source>
        <strain evidence="1 2">DSM 18507</strain>
    </source>
</reference>
<dbReference type="RefSeq" id="WP_207913791.1">
    <property type="nucleotide sequence ID" value="NZ_SMDA01000003.1"/>
</dbReference>
<comment type="caution">
    <text evidence="1">The sequence shown here is derived from an EMBL/GenBank/DDBJ whole genome shotgun (WGS) entry which is preliminary data.</text>
</comment>
<dbReference type="EMBL" id="SMDA01000003">
    <property type="protein sequence ID" value="TCW32371.1"/>
    <property type="molecule type" value="Genomic_DNA"/>
</dbReference>
<organism evidence="1 2">
    <name type="scientific">Gulbenkiania mobilis</name>
    <dbReference type="NCBI Taxonomy" id="397457"/>
    <lineage>
        <taxon>Bacteria</taxon>
        <taxon>Pseudomonadati</taxon>
        <taxon>Pseudomonadota</taxon>
        <taxon>Betaproteobacteria</taxon>
        <taxon>Neisseriales</taxon>
        <taxon>Chromobacteriaceae</taxon>
        <taxon>Gulbenkiania</taxon>
    </lineage>
</organism>
<sequence length="74" mass="8039">MMSNQQERAEKALEQRARRKVKSVGFSAIKSRKGIGSIANLGGFMIVDSFLNTVEAGHCFDLSAEDGIAYCAVE</sequence>